<name>A0A0D6MPX6_9PROT</name>
<gene>
    <name evidence="1" type="ORF">Tasa_048_070</name>
</gene>
<evidence type="ECO:0000313" key="2">
    <source>
        <dbReference type="Proteomes" id="UP000032679"/>
    </source>
</evidence>
<dbReference type="Proteomes" id="UP000032679">
    <property type="component" value="Unassembled WGS sequence"/>
</dbReference>
<reference evidence="1 2" key="1">
    <citation type="submission" date="2012-10" db="EMBL/GenBank/DDBJ databases">
        <title>Genome sequencing of Tanticharoenia sakaeratensis NBRC 103193.</title>
        <authorList>
            <person name="Azuma Y."/>
            <person name="Hadano H."/>
            <person name="Hirakawa H."/>
            <person name="Matsushita K."/>
        </authorList>
    </citation>
    <scope>NUCLEOTIDE SEQUENCE [LARGE SCALE GENOMIC DNA]</scope>
    <source>
        <strain evidence="1 2">NBRC 103193</strain>
    </source>
</reference>
<sequence length="57" mass="5576">MAVRADKEGAVAATGRVAAMLALVVVRALETVLVVRAAAMAAAGVAPAADRAATDTL</sequence>
<keyword evidence="2" id="KW-1185">Reference proteome</keyword>
<dbReference type="AlphaFoldDB" id="A0A0D6MPX6"/>
<protein>
    <submittedName>
        <fullName evidence="1">Uncharacterized protein</fullName>
    </submittedName>
</protein>
<proteinExistence type="predicted"/>
<evidence type="ECO:0000313" key="1">
    <source>
        <dbReference type="EMBL" id="GAN55445.1"/>
    </source>
</evidence>
<dbReference type="EMBL" id="BALE01000048">
    <property type="protein sequence ID" value="GAN55445.1"/>
    <property type="molecule type" value="Genomic_DNA"/>
</dbReference>
<comment type="caution">
    <text evidence="1">The sequence shown here is derived from an EMBL/GenBank/DDBJ whole genome shotgun (WGS) entry which is preliminary data.</text>
</comment>
<accession>A0A0D6MPX6</accession>
<organism evidence="1 2">
    <name type="scientific">Tanticharoenia sakaeratensis NBRC 103193</name>
    <dbReference type="NCBI Taxonomy" id="1231623"/>
    <lineage>
        <taxon>Bacteria</taxon>
        <taxon>Pseudomonadati</taxon>
        <taxon>Pseudomonadota</taxon>
        <taxon>Alphaproteobacteria</taxon>
        <taxon>Acetobacterales</taxon>
        <taxon>Acetobacteraceae</taxon>
        <taxon>Tanticharoenia</taxon>
    </lineage>
</organism>